<sequence>MLKCRICGNSYHLRCLRAVGLPKLPHGTLLDRHLWSCMKCVRAELWNRIERKQGRVNVNMSIPSKPKI</sequence>
<accession>A0A9J6FW31</accession>
<comment type="caution">
    <text evidence="1">The sequence shown here is derived from an EMBL/GenBank/DDBJ whole genome shotgun (WGS) entry which is preliminary data.</text>
</comment>
<gene>
    <name evidence="1" type="ORF">HPB48_022313</name>
</gene>
<dbReference type="EMBL" id="JABSTR010000004">
    <property type="protein sequence ID" value="KAH9366987.1"/>
    <property type="molecule type" value="Genomic_DNA"/>
</dbReference>
<dbReference type="OrthoDB" id="336088at2759"/>
<name>A0A9J6FW31_HAELO</name>
<reference evidence="1 2" key="1">
    <citation type="journal article" date="2020" name="Cell">
        <title>Large-Scale Comparative Analyses of Tick Genomes Elucidate Their Genetic Diversity and Vector Capacities.</title>
        <authorList>
            <consortium name="Tick Genome and Microbiome Consortium (TIGMIC)"/>
            <person name="Jia N."/>
            <person name="Wang J."/>
            <person name="Shi W."/>
            <person name="Du L."/>
            <person name="Sun Y."/>
            <person name="Zhan W."/>
            <person name="Jiang J.F."/>
            <person name="Wang Q."/>
            <person name="Zhang B."/>
            <person name="Ji P."/>
            <person name="Bell-Sakyi L."/>
            <person name="Cui X.M."/>
            <person name="Yuan T.T."/>
            <person name="Jiang B.G."/>
            <person name="Yang W.F."/>
            <person name="Lam T.T."/>
            <person name="Chang Q.C."/>
            <person name="Ding S.J."/>
            <person name="Wang X.J."/>
            <person name="Zhu J.G."/>
            <person name="Ruan X.D."/>
            <person name="Zhao L."/>
            <person name="Wei J.T."/>
            <person name="Ye R.Z."/>
            <person name="Que T.C."/>
            <person name="Du C.H."/>
            <person name="Zhou Y.H."/>
            <person name="Cheng J.X."/>
            <person name="Dai P.F."/>
            <person name="Guo W.B."/>
            <person name="Han X.H."/>
            <person name="Huang E.J."/>
            <person name="Li L.F."/>
            <person name="Wei W."/>
            <person name="Gao Y.C."/>
            <person name="Liu J.Z."/>
            <person name="Shao H.Z."/>
            <person name="Wang X."/>
            <person name="Wang C.C."/>
            <person name="Yang T.C."/>
            <person name="Huo Q.B."/>
            <person name="Li W."/>
            <person name="Chen H.Y."/>
            <person name="Chen S.E."/>
            <person name="Zhou L.G."/>
            <person name="Ni X.B."/>
            <person name="Tian J.H."/>
            <person name="Sheng Y."/>
            <person name="Liu T."/>
            <person name="Pan Y.S."/>
            <person name="Xia L.Y."/>
            <person name="Li J."/>
            <person name="Zhao F."/>
            <person name="Cao W.C."/>
        </authorList>
    </citation>
    <scope>NUCLEOTIDE SEQUENCE [LARGE SCALE GENOMIC DNA]</scope>
    <source>
        <strain evidence="1">HaeL-2018</strain>
    </source>
</reference>
<evidence type="ECO:0000313" key="1">
    <source>
        <dbReference type="EMBL" id="KAH9366987.1"/>
    </source>
</evidence>
<dbReference type="Proteomes" id="UP000821853">
    <property type="component" value="Chromosome 2"/>
</dbReference>
<dbReference type="InterPro" id="IPR013083">
    <property type="entry name" value="Znf_RING/FYVE/PHD"/>
</dbReference>
<dbReference type="SUPFAM" id="SSF57903">
    <property type="entry name" value="FYVE/PHD zinc finger"/>
    <property type="match status" value="1"/>
</dbReference>
<dbReference type="InterPro" id="IPR011011">
    <property type="entry name" value="Znf_FYVE_PHD"/>
</dbReference>
<protein>
    <recommendedName>
        <fullName evidence="3">PHD-type domain-containing protein</fullName>
    </recommendedName>
</protein>
<dbReference type="Gene3D" id="3.30.40.10">
    <property type="entry name" value="Zinc/RING finger domain, C3HC4 (zinc finger)"/>
    <property type="match status" value="1"/>
</dbReference>
<dbReference type="AlphaFoldDB" id="A0A9J6FW31"/>
<keyword evidence="2" id="KW-1185">Reference proteome</keyword>
<evidence type="ECO:0008006" key="3">
    <source>
        <dbReference type="Google" id="ProtNLM"/>
    </source>
</evidence>
<evidence type="ECO:0000313" key="2">
    <source>
        <dbReference type="Proteomes" id="UP000821853"/>
    </source>
</evidence>
<dbReference type="VEuPathDB" id="VectorBase:HLOH_047164"/>
<organism evidence="1 2">
    <name type="scientific">Haemaphysalis longicornis</name>
    <name type="common">Bush tick</name>
    <dbReference type="NCBI Taxonomy" id="44386"/>
    <lineage>
        <taxon>Eukaryota</taxon>
        <taxon>Metazoa</taxon>
        <taxon>Ecdysozoa</taxon>
        <taxon>Arthropoda</taxon>
        <taxon>Chelicerata</taxon>
        <taxon>Arachnida</taxon>
        <taxon>Acari</taxon>
        <taxon>Parasitiformes</taxon>
        <taxon>Ixodida</taxon>
        <taxon>Ixodoidea</taxon>
        <taxon>Ixodidae</taxon>
        <taxon>Haemaphysalinae</taxon>
        <taxon>Haemaphysalis</taxon>
    </lineage>
</organism>
<proteinExistence type="predicted"/>